<gene>
    <name evidence="3" type="ORF">OKA04_11645</name>
</gene>
<dbReference type="InterPro" id="IPR007159">
    <property type="entry name" value="SpoVT-AbrB_dom"/>
</dbReference>
<keyword evidence="1 3" id="KW-0238">DNA-binding</keyword>
<sequence>MTTVLSQKGQIVLPGAIRQQLQLQTGDDFEITVEDEDTIILRRIGHPANRGLVDLLLSCPASFEIPPREKDDSKPLEF</sequence>
<evidence type="ECO:0000313" key="4">
    <source>
        <dbReference type="Proteomes" id="UP001207930"/>
    </source>
</evidence>
<evidence type="ECO:0000313" key="3">
    <source>
        <dbReference type="EMBL" id="MCW1885383.1"/>
    </source>
</evidence>
<dbReference type="InterPro" id="IPR037914">
    <property type="entry name" value="SpoVT-AbrB_sf"/>
</dbReference>
<protein>
    <submittedName>
        <fullName evidence="3">AbrB/MazE/SpoVT family DNA-binding domain-containing protein</fullName>
    </submittedName>
</protein>
<organism evidence="3 4">
    <name type="scientific">Luteolibacter flavescens</name>
    <dbReference type="NCBI Taxonomy" id="1859460"/>
    <lineage>
        <taxon>Bacteria</taxon>
        <taxon>Pseudomonadati</taxon>
        <taxon>Verrucomicrobiota</taxon>
        <taxon>Verrucomicrobiia</taxon>
        <taxon>Verrucomicrobiales</taxon>
        <taxon>Verrucomicrobiaceae</taxon>
        <taxon>Luteolibacter</taxon>
    </lineage>
</organism>
<dbReference type="SMART" id="SM00966">
    <property type="entry name" value="SpoVT_AbrB"/>
    <property type="match status" value="1"/>
</dbReference>
<dbReference type="Pfam" id="PF04014">
    <property type="entry name" value="MazE_antitoxin"/>
    <property type="match status" value="1"/>
</dbReference>
<proteinExistence type="predicted"/>
<accession>A0ABT3FP86</accession>
<evidence type="ECO:0000259" key="2">
    <source>
        <dbReference type="PROSITE" id="PS51740"/>
    </source>
</evidence>
<evidence type="ECO:0000256" key="1">
    <source>
        <dbReference type="PROSITE-ProRule" id="PRU01076"/>
    </source>
</evidence>
<reference evidence="3 4" key="1">
    <citation type="submission" date="2022-10" db="EMBL/GenBank/DDBJ databases">
        <title>Luteolibacter flavescens strain MCCC 1K03193, whole genome shotgun sequencing project.</title>
        <authorList>
            <person name="Zhao G."/>
            <person name="Shen L."/>
        </authorList>
    </citation>
    <scope>NUCLEOTIDE SEQUENCE [LARGE SCALE GENOMIC DNA]</scope>
    <source>
        <strain evidence="3 4">MCCC 1K03193</strain>
    </source>
</reference>
<dbReference type="SUPFAM" id="SSF89447">
    <property type="entry name" value="AbrB/MazE/MraZ-like"/>
    <property type="match status" value="1"/>
</dbReference>
<dbReference type="Gene3D" id="2.10.260.10">
    <property type="match status" value="1"/>
</dbReference>
<name>A0ABT3FP86_9BACT</name>
<comment type="caution">
    <text evidence="3">The sequence shown here is derived from an EMBL/GenBank/DDBJ whole genome shotgun (WGS) entry which is preliminary data.</text>
</comment>
<dbReference type="EMBL" id="JAPDDS010000005">
    <property type="protein sequence ID" value="MCW1885383.1"/>
    <property type="molecule type" value="Genomic_DNA"/>
</dbReference>
<dbReference type="PROSITE" id="PS51740">
    <property type="entry name" value="SPOVT_ABRB"/>
    <property type="match status" value="1"/>
</dbReference>
<feature type="domain" description="SpoVT-AbrB" evidence="2">
    <location>
        <begin position="1"/>
        <end position="46"/>
    </location>
</feature>
<dbReference type="RefSeq" id="WP_264501338.1">
    <property type="nucleotide sequence ID" value="NZ_JAPDDS010000005.1"/>
</dbReference>
<dbReference type="Proteomes" id="UP001207930">
    <property type="component" value="Unassembled WGS sequence"/>
</dbReference>
<dbReference type="NCBIfam" id="TIGR01439">
    <property type="entry name" value="lp_hng_hel_AbrB"/>
    <property type="match status" value="1"/>
</dbReference>
<dbReference type="GO" id="GO:0003677">
    <property type="term" value="F:DNA binding"/>
    <property type="evidence" value="ECO:0007669"/>
    <property type="project" value="UniProtKB-KW"/>
</dbReference>
<keyword evidence="4" id="KW-1185">Reference proteome</keyword>